<feature type="compositionally biased region" description="Polar residues" evidence="6">
    <location>
        <begin position="173"/>
        <end position="183"/>
    </location>
</feature>
<dbReference type="InterPro" id="IPR050815">
    <property type="entry name" value="TF_fung"/>
</dbReference>
<dbReference type="Gene3D" id="4.10.240.10">
    <property type="entry name" value="Zn(2)-C6 fungal-type DNA-binding domain"/>
    <property type="match status" value="1"/>
</dbReference>
<evidence type="ECO:0000256" key="5">
    <source>
        <dbReference type="ARBA" id="ARBA00023242"/>
    </source>
</evidence>
<feature type="compositionally biased region" description="Polar residues" evidence="6">
    <location>
        <begin position="136"/>
        <end position="145"/>
    </location>
</feature>
<feature type="domain" description="Zn(2)-C6 fungal-type" evidence="7">
    <location>
        <begin position="219"/>
        <end position="252"/>
    </location>
</feature>
<keyword evidence="2" id="KW-0479">Metal-binding</keyword>
<sequence length="991" mass="110952">MFNVSSARARAHSQSEISNVDKPRYRSQDTYLPTPPDDYMSNQIPPETSHHYATSIHSRDIYHPSGSLTGENARPSAVDNYGTREAVPPIAPHHMPYYDRRGPQDVYYDVGRDSRVAESSRGNVQPYGSHMRGRETTTVIDTHNLPSHRRYSPEPHSAILGPPSTYSNEDESWPSNSPQDGSNEPSKPKKPRREKPRIELAPDQPPTTQGKPRARVYVACLQCRTRKIRCDGAKPICHNCGRRTGGGLDCNYDSIPKRRGPDKTPGGRQRLAKDIKNGAEPPPRRRRRREEPQADSTPVTLTPRRPGQPESSFQQPSTGILPPDLSVNSIALGLSPELRIGLAPALAHFAPAIPDYSHATYSPCSCHGLPQCPDLLGPSLTSLSGPPNSLPVVVPSYTDEYDLAGVIHPYSNIRRSYIADLDDDGNEKEAYLPQVDNAPSLSFTRKTWWDSLLSLYLSPSTNRLQNLTVSQREDASLSITSDLRFLFRASNYWFSFFHIPTFFGNFFDPSKRERIQPGLVLAMLAMSTFWQSSEVGYGEEGRNRALRFRDEAQAAMDASFNGGWIDETLAQTAWLLALFEVCAHPRHSSQRSTSSMVMLDSIIRSLSLTMVDADDPSTTMFPAGTVPVVNSPKPRAVWLPQTPISGSPSDARFSVLGDTTGEPDAHAHPTGCACASLTLVEHWPSTNEHAPMWISTPAWDDQWSEAEIRKESCRRLCWSSMILAAGHISYTTAQRARGLDLFIADPSNYALLFSGESVARSPMLLHHNSKDTIWALHDRSFLLWHGCIRMRNSQHATDMDKSQFAVKAWLEADSLEDALNHHTCAIERASIFQAREYIFNTRMCISYEFQRYIPLVTANVNGLFHRDKAEEWLTHQATVAEHFMKGLHTITGMNNNLLARRPFFVFWFMGQIHRALSLYERDNSLIVALDVCKALIPAIDYLTILWPCAEQRHRYESLRNKVADALFLAGLDPLPPPNLNLPKASSPQSLV</sequence>
<feature type="compositionally biased region" description="Polar residues" evidence="6">
    <location>
        <begin position="309"/>
        <end position="318"/>
    </location>
</feature>
<dbReference type="InterPro" id="IPR036864">
    <property type="entry name" value="Zn2-C6_fun-type_DNA-bd_sf"/>
</dbReference>
<dbReference type="GO" id="GO:0000981">
    <property type="term" value="F:DNA-binding transcription factor activity, RNA polymerase II-specific"/>
    <property type="evidence" value="ECO:0007669"/>
    <property type="project" value="InterPro"/>
</dbReference>
<dbReference type="PANTHER" id="PTHR47338:SF5">
    <property type="entry name" value="ZN(II)2CYS6 TRANSCRIPTION FACTOR (EUROFUNG)"/>
    <property type="match status" value="1"/>
</dbReference>
<evidence type="ECO:0000256" key="6">
    <source>
        <dbReference type="SAM" id="MobiDB-lite"/>
    </source>
</evidence>
<accession>A0A8H5B2B3</accession>
<feature type="region of interest" description="Disordered" evidence="6">
    <location>
        <begin position="1"/>
        <end position="41"/>
    </location>
</feature>
<evidence type="ECO:0000256" key="1">
    <source>
        <dbReference type="ARBA" id="ARBA00004123"/>
    </source>
</evidence>
<protein>
    <recommendedName>
        <fullName evidence="7">Zn(2)-C6 fungal-type domain-containing protein</fullName>
    </recommendedName>
</protein>
<name>A0A8H5B2B3_9AGAR</name>
<comment type="caution">
    <text evidence="8">The sequence shown here is derived from an EMBL/GenBank/DDBJ whole genome shotgun (WGS) entry which is preliminary data.</text>
</comment>
<evidence type="ECO:0000313" key="9">
    <source>
        <dbReference type="Proteomes" id="UP000567179"/>
    </source>
</evidence>
<keyword evidence="5" id="KW-0539">Nucleus</keyword>
<dbReference type="Proteomes" id="UP000567179">
    <property type="component" value="Unassembled WGS sequence"/>
</dbReference>
<dbReference type="AlphaFoldDB" id="A0A8H5B2B3"/>
<dbReference type="CDD" id="cd00067">
    <property type="entry name" value="GAL4"/>
    <property type="match status" value="1"/>
</dbReference>
<feature type="region of interest" description="Disordered" evidence="6">
    <location>
        <begin position="248"/>
        <end position="321"/>
    </location>
</feature>
<dbReference type="SMART" id="SM00066">
    <property type="entry name" value="GAL4"/>
    <property type="match status" value="1"/>
</dbReference>
<feature type="region of interest" description="Disordered" evidence="6">
    <location>
        <begin position="116"/>
        <end position="212"/>
    </location>
</feature>
<dbReference type="InterPro" id="IPR001138">
    <property type="entry name" value="Zn2Cys6_DnaBD"/>
</dbReference>
<keyword evidence="4" id="KW-0804">Transcription</keyword>
<dbReference type="PANTHER" id="PTHR47338">
    <property type="entry name" value="ZN(II)2CYS6 TRANSCRIPTION FACTOR (EUROFUNG)-RELATED"/>
    <property type="match status" value="1"/>
</dbReference>
<evidence type="ECO:0000256" key="3">
    <source>
        <dbReference type="ARBA" id="ARBA00023015"/>
    </source>
</evidence>
<dbReference type="PROSITE" id="PS50048">
    <property type="entry name" value="ZN2_CY6_FUNGAL_2"/>
    <property type="match status" value="1"/>
</dbReference>
<reference evidence="8 9" key="1">
    <citation type="journal article" date="2020" name="ISME J.">
        <title>Uncovering the hidden diversity of litter-decomposition mechanisms in mushroom-forming fungi.</title>
        <authorList>
            <person name="Floudas D."/>
            <person name="Bentzer J."/>
            <person name="Ahren D."/>
            <person name="Johansson T."/>
            <person name="Persson P."/>
            <person name="Tunlid A."/>
        </authorList>
    </citation>
    <scope>NUCLEOTIDE SEQUENCE [LARGE SCALE GENOMIC DNA]</scope>
    <source>
        <strain evidence="8 9">CBS 101986</strain>
    </source>
</reference>
<keyword evidence="3" id="KW-0805">Transcription regulation</keyword>
<dbReference type="CDD" id="cd12148">
    <property type="entry name" value="fungal_TF_MHR"/>
    <property type="match status" value="1"/>
</dbReference>
<gene>
    <name evidence="8" type="ORF">D9619_006991</name>
</gene>
<evidence type="ECO:0000259" key="7">
    <source>
        <dbReference type="PROSITE" id="PS50048"/>
    </source>
</evidence>
<dbReference type="OrthoDB" id="2123952at2759"/>
<evidence type="ECO:0000256" key="2">
    <source>
        <dbReference type="ARBA" id="ARBA00022723"/>
    </source>
</evidence>
<evidence type="ECO:0000313" key="8">
    <source>
        <dbReference type="EMBL" id="KAF5315321.1"/>
    </source>
</evidence>
<comment type="subcellular location">
    <subcellularLocation>
        <location evidence="1">Nucleus</location>
    </subcellularLocation>
</comment>
<organism evidence="8 9">
    <name type="scientific">Psilocybe cf. subviscida</name>
    <dbReference type="NCBI Taxonomy" id="2480587"/>
    <lineage>
        <taxon>Eukaryota</taxon>
        <taxon>Fungi</taxon>
        <taxon>Dikarya</taxon>
        <taxon>Basidiomycota</taxon>
        <taxon>Agaricomycotina</taxon>
        <taxon>Agaricomycetes</taxon>
        <taxon>Agaricomycetidae</taxon>
        <taxon>Agaricales</taxon>
        <taxon>Agaricineae</taxon>
        <taxon>Strophariaceae</taxon>
        <taxon>Psilocybe</taxon>
    </lineage>
</organism>
<dbReference type="Pfam" id="PF00172">
    <property type="entry name" value="Zn_clus"/>
    <property type="match status" value="1"/>
</dbReference>
<keyword evidence="9" id="KW-1185">Reference proteome</keyword>
<dbReference type="SUPFAM" id="SSF57701">
    <property type="entry name" value="Zn2/Cys6 DNA-binding domain"/>
    <property type="match status" value="1"/>
</dbReference>
<evidence type="ECO:0000256" key="4">
    <source>
        <dbReference type="ARBA" id="ARBA00023163"/>
    </source>
</evidence>
<dbReference type="GO" id="GO:0008270">
    <property type="term" value="F:zinc ion binding"/>
    <property type="evidence" value="ECO:0007669"/>
    <property type="project" value="InterPro"/>
</dbReference>
<proteinExistence type="predicted"/>
<dbReference type="GO" id="GO:0005634">
    <property type="term" value="C:nucleus"/>
    <property type="evidence" value="ECO:0007669"/>
    <property type="project" value="UniProtKB-SubCell"/>
</dbReference>
<feature type="compositionally biased region" description="Polar residues" evidence="6">
    <location>
        <begin position="1"/>
        <end position="18"/>
    </location>
</feature>
<dbReference type="EMBL" id="JAACJJ010000043">
    <property type="protein sequence ID" value="KAF5315321.1"/>
    <property type="molecule type" value="Genomic_DNA"/>
</dbReference>